<reference evidence="1" key="1">
    <citation type="journal article" date="2021" name="Proc. Natl. Acad. Sci. U.S.A.">
        <title>A Catalog of Tens of Thousands of Viruses from Human Metagenomes Reveals Hidden Associations with Chronic Diseases.</title>
        <authorList>
            <person name="Tisza M.J."/>
            <person name="Buck C.B."/>
        </authorList>
    </citation>
    <scope>NUCLEOTIDE SEQUENCE</scope>
    <source>
        <strain evidence="1">CtpnN3</strain>
    </source>
</reference>
<protein>
    <submittedName>
        <fullName evidence="1">Glucosylceramide synthase</fullName>
    </submittedName>
</protein>
<sequence length="238" mass="25700">MIRTTILTFNRDAALSLAALRCVRRRLPDAAVTVADDGHDPVTAEVASQMQALGARYVQTDFPRRGNLNGSSCVRGILATLLDGTADDDVAIKLDADTALRSDGPVRRMLAAGAEGFGSCCDGRIMCGLCYGFTGSALRRMLAVLDRLPIGGDDPEDIATGRLAMAAGVPLHIERPWAASRPEGRWAAYRWPTMPAVAKYDRLDVVTLGTLHMPRQQMDAAEFIRVFDELAARDVIGE</sequence>
<accession>A0A8S5QC70</accession>
<dbReference type="EMBL" id="BK015632">
    <property type="protein sequence ID" value="DAE16863.1"/>
    <property type="molecule type" value="Genomic_DNA"/>
</dbReference>
<organism evidence="1">
    <name type="scientific">Siphoviridae sp. ctpnN3</name>
    <dbReference type="NCBI Taxonomy" id="2825677"/>
    <lineage>
        <taxon>Viruses</taxon>
        <taxon>Duplodnaviria</taxon>
        <taxon>Heunggongvirae</taxon>
        <taxon>Uroviricota</taxon>
        <taxon>Caudoviricetes</taxon>
    </lineage>
</organism>
<dbReference type="SUPFAM" id="SSF53448">
    <property type="entry name" value="Nucleotide-diphospho-sugar transferases"/>
    <property type="match status" value="1"/>
</dbReference>
<proteinExistence type="predicted"/>
<dbReference type="InterPro" id="IPR029044">
    <property type="entry name" value="Nucleotide-diphossugar_trans"/>
</dbReference>
<name>A0A8S5QC70_9CAUD</name>
<evidence type="ECO:0000313" key="1">
    <source>
        <dbReference type="EMBL" id="DAE16863.1"/>
    </source>
</evidence>